<evidence type="ECO:0000256" key="4">
    <source>
        <dbReference type="SAM" id="Phobius"/>
    </source>
</evidence>
<dbReference type="PANTHER" id="PTHR23518:SF2">
    <property type="entry name" value="MAJOR FACILITATOR SUPERFAMILY TRANSPORTER"/>
    <property type="match status" value="1"/>
</dbReference>
<comment type="caution">
    <text evidence="6">The sequence shown here is derived from an EMBL/GenBank/DDBJ whole genome shotgun (WGS) entry which is preliminary data.</text>
</comment>
<feature type="transmembrane region" description="Helical" evidence="4">
    <location>
        <begin position="57"/>
        <end position="79"/>
    </location>
</feature>
<keyword evidence="1 4" id="KW-0812">Transmembrane</keyword>
<name>A0A7Y7IYQ5_9PROT</name>
<evidence type="ECO:0000256" key="2">
    <source>
        <dbReference type="ARBA" id="ARBA00022989"/>
    </source>
</evidence>
<evidence type="ECO:0000256" key="1">
    <source>
        <dbReference type="ARBA" id="ARBA00022692"/>
    </source>
</evidence>
<dbReference type="PANTHER" id="PTHR23518">
    <property type="entry name" value="C-METHYLTRANSFERASE"/>
    <property type="match status" value="1"/>
</dbReference>
<dbReference type="InterPro" id="IPR020846">
    <property type="entry name" value="MFS_dom"/>
</dbReference>
<protein>
    <submittedName>
        <fullName evidence="6">MFS transporter</fullName>
    </submittedName>
</protein>
<gene>
    <name evidence="6" type="ORF">HUK84_15260</name>
</gene>
<dbReference type="Gene3D" id="1.20.1250.20">
    <property type="entry name" value="MFS general substrate transporter like domains"/>
    <property type="match status" value="1"/>
</dbReference>
<keyword evidence="2 4" id="KW-1133">Transmembrane helix</keyword>
<sequence>VGLGLLIAADLWLALSRTLAGAALGVALWGLHLGFTEGVMTALVADTAPPERRGTAFGLFDMVTGLALLGASLMAGALWDQTGFRGTFIAGALVAALTLLGLLMTGPLMTGPLARDQRIS</sequence>
<organism evidence="6 7">
    <name type="scientific">Nguyenibacter vanlangensis</name>
    <dbReference type="NCBI Taxonomy" id="1216886"/>
    <lineage>
        <taxon>Bacteria</taxon>
        <taxon>Pseudomonadati</taxon>
        <taxon>Pseudomonadota</taxon>
        <taxon>Alphaproteobacteria</taxon>
        <taxon>Acetobacterales</taxon>
        <taxon>Acetobacteraceae</taxon>
        <taxon>Nguyenibacter</taxon>
    </lineage>
</organism>
<dbReference type="GO" id="GO:0022857">
    <property type="term" value="F:transmembrane transporter activity"/>
    <property type="evidence" value="ECO:0007669"/>
    <property type="project" value="InterPro"/>
</dbReference>
<feature type="non-terminal residue" evidence="6">
    <location>
        <position position="1"/>
    </location>
</feature>
<evidence type="ECO:0000313" key="6">
    <source>
        <dbReference type="EMBL" id="NVN12463.1"/>
    </source>
</evidence>
<dbReference type="RefSeq" id="WP_374729372.1">
    <property type="nucleotide sequence ID" value="NZ_JABXXP010000459.1"/>
</dbReference>
<dbReference type="Proteomes" id="UP000534870">
    <property type="component" value="Unassembled WGS sequence"/>
</dbReference>
<feature type="domain" description="Major facilitator superfamily (MFS) profile" evidence="5">
    <location>
        <begin position="1"/>
        <end position="120"/>
    </location>
</feature>
<proteinExistence type="predicted"/>
<dbReference type="InterPro" id="IPR036259">
    <property type="entry name" value="MFS_trans_sf"/>
</dbReference>
<dbReference type="EMBL" id="JABXXP010000459">
    <property type="protein sequence ID" value="NVN12463.1"/>
    <property type="molecule type" value="Genomic_DNA"/>
</dbReference>
<keyword evidence="3 4" id="KW-0472">Membrane</keyword>
<feature type="transmembrane region" description="Helical" evidence="4">
    <location>
        <begin position="20"/>
        <end position="45"/>
    </location>
</feature>
<evidence type="ECO:0000259" key="5">
    <source>
        <dbReference type="PROSITE" id="PS50850"/>
    </source>
</evidence>
<dbReference type="InterPro" id="IPR011701">
    <property type="entry name" value="MFS"/>
</dbReference>
<dbReference type="Pfam" id="PF07690">
    <property type="entry name" value="MFS_1"/>
    <property type="match status" value="1"/>
</dbReference>
<accession>A0A7Y7IYQ5</accession>
<feature type="transmembrane region" description="Helical" evidence="4">
    <location>
        <begin position="85"/>
        <end position="109"/>
    </location>
</feature>
<evidence type="ECO:0000313" key="7">
    <source>
        <dbReference type="Proteomes" id="UP000534870"/>
    </source>
</evidence>
<reference evidence="6 7" key="1">
    <citation type="submission" date="2020-06" db="EMBL/GenBank/DDBJ databases">
        <title>Description of novel acetic acid bacteria.</title>
        <authorList>
            <person name="Sombolestani A."/>
        </authorList>
    </citation>
    <scope>NUCLEOTIDE SEQUENCE [LARGE SCALE GENOMIC DNA]</scope>
    <source>
        <strain evidence="6 7">LMG 31431</strain>
    </source>
</reference>
<dbReference type="AlphaFoldDB" id="A0A7Y7IYQ5"/>
<evidence type="ECO:0000256" key="3">
    <source>
        <dbReference type="ARBA" id="ARBA00023136"/>
    </source>
</evidence>
<dbReference type="SUPFAM" id="SSF103473">
    <property type="entry name" value="MFS general substrate transporter"/>
    <property type="match status" value="1"/>
</dbReference>
<dbReference type="PROSITE" id="PS50850">
    <property type="entry name" value="MFS"/>
    <property type="match status" value="1"/>
</dbReference>